<evidence type="ECO:0000256" key="1">
    <source>
        <dbReference type="SAM" id="Phobius"/>
    </source>
</evidence>
<keyword evidence="1" id="KW-0472">Membrane</keyword>
<dbReference type="Proteomes" id="UP000321532">
    <property type="component" value="Unassembled WGS sequence"/>
</dbReference>
<comment type="caution">
    <text evidence="2">The sequence shown here is derived from an EMBL/GenBank/DDBJ whole genome shotgun (WGS) entry which is preliminary data.</text>
</comment>
<dbReference type="AlphaFoldDB" id="A0A512B230"/>
<dbReference type="InterPro" id="IPR011004">
    <property type="entry name" value="Trimer_LpxA-like_sf"/>
</dbReference>
<dbReference type="EMBL" id="BJYS01000029">
    <property type="protein sequence ID" value="GEO05999.1"/>
    <property type="molecule type" value="Genomic_DNA"/>
</dbReference>
<reference evidence="2 3" key="1">
    <citation type="submission" date="2019-07" db="EMBL/GenBank/DDBJ databases">
        <title>Whole genome shotgun sequence of Adhaeribacter aerolatus NBRC 106133.</title>
        <authorList>
            <person name="Hosoyama A."/>
            <person name="Uohara A."/>
            <person name="Ohji S."/>
            <person name="Ichikawa N."/>
        </authorList>
    </citation>
    <scope>NUCLEOTIDE SEQUENCE [LARGE SCALE GENOMIC DNA]</scope>
    <source>
        <strain evidence="2 3">NBRC 106133</strain>
    </source>
</reference>
<dbReference type="RefSeq" id="WP_146901160.1">
    <property type="nucleotide sequence ID" value="NZ_BJYS01000029.1"/>
</dbReference>
<dbReference type="OrthoDB" id="9812571at2"/>
<feature type="transmembrane region" description="Helical" evidence="1">
    <location>
        <begin position="10"/>
        <end position="26"/>
    </location>
</feature>
<keyword evidence="1" id="KW-1133">Transmembrane helix</keyword>
<dbReference type="GO" id="GO:0016740">
    <property type="term" value="F:transferase activity"/>
    <property type="evidence" value="ECO:0007669"/>
    <property type="project" value="UniProtKB-KW"/>
</dbReference>
<dbReference type="Pfam" id="PF00132">
    <property type="entry name" value="Hexapep"/>
    <property type="match status" value="1"/>
</dbReference>
<protein>
    <submittedName>
        <fullName evidence="2">Serine acetyltransferase</fullName>
    </submittedName>
</protein>
<keyword evidence="1" id="KW-0812">Transmembrane</keyword>
<proteinExistence type="predicted"/>
<gene>
    <name evidence="2" type="primary">cysE</name>
    <name evidence="2" type="ORF">AAE02nite_36630</name>
</gene>
<keyword evidence="2" id="KW-0808">Transferase</keyword>
<sequence length="199" mass="22986">MNRKVIQRKLTYLIFPIVIPHLYFYLTSRKKSTIDLDLKAWNYQYEIANSNIYNLIYLLIWHKEFRNLFYYRLKPWGELLNLILPKLSSLFLNAKYIGPGFFIQHGDNSRINGEYIGANCWVNQDVAIAFTNKMDRPTLMDNVKVYVGAKVLGKITIGENSIIGANAVIVKNVPPNCTVVGVYPAYIVKQDGKKVRIHL</sequence>
<keyword evidence="3" id="KW-1185">Reference proteome</keyword>
<dbReference type="PANTHER" id="PTHR42811">
    <property type="entry name" value="SERINE ACETYLTRANSFERASE"/>
    <property type="match status" value="1"/>
</dbReference>
<accession>A0A512B230</accession>
<dbReference type="Gene3D" id="2.160.10.10">
    <property type="entry name" value="Hexapeptide repeat proteins"/>
    <property type="match status" value="1"/>
</dbReference>
<evidence type="ECO:0000313" key="2">
    <source>
        <dbReference type="EMBL" id="GEO05999.1"/>
    </source>
</evidence>
<organism evidence="2 3">
    <name type="scientific">Adhaeribacter aerolatus</name>
    <dbReference type="NCBI Taxonomy" id="670289"/>
    <lineage>
        <taxon>Bacteria</taxon>
        <taxon>Pseudomonadati</taxon>
        <taxon>Bacteroidota</taxon>
        <taxon>Cytophagia</taxon>
        <taxon>Cytophagales</taxon>
        <taxon>Hymenobacteraceae</taxon>
        <taxon>Adhaeribacter</taxon>
    </lineage>
</organism>
<name>A0A512B230_9BACT</name>
<evidence type="ECO:0000313" key="3">
    <source>
        <dbReference type="Proteomes" id="UP000321532"/>
    </source>
</evidence>
<dbReference type="InterPro" id="IPR001451">
    <property type="entry name" value="Hexapep"/>
</dbReference>
<dbReference type="SUPFAM" id="SSF51161">
    <property type="entry name" value="Trimeric LpxA-like enzymes"/>
    <property type="match status" value="1"/>
</dbReference>